<sequence length="50" mass="5741">MEKHTFKEWMIAVRPWSFPASAMPVAVTLGYVLANHQQADWLNGLWALLN</sequence>
<comment type="caution">
    <text evidence="1">The sequence shown here is derived from an EMBL/GenBank/DDBJ whole genome shotgun (WGS) entry which is preliminary data.</text>
</comment>
<dbReference type="Proteomes" id="UP000823772">
    <property type="component" value="Unassembled WGS sequence"/>
</dbReference>
<dbReference type="AlphaFoldDB" id="A0A9D9J0H6"/>
<feature type="non-terminal residue" evidence="1">
    <location>
        <position position="50"/>
    </location>
</feature>
<gene>
    <name evidence="1" type="ORF">IAC87_03055</name>
</gene>
<accession>A0A9D9J0H6</accession>
<dbReference type="EMBL" id="JADILY010000065">
    <property type="protein sequence ID" value="MBO8481509.1"/>
    <property type="molecule type" value="Genomic_DNA"/>
</dbReference>
<evidence type="ECO:0000313" key="1">
    <source>
        <dbReference type="EMBL" id="MBO8481509.1"/>
    </source>
</evidence>
<name>A0A9D9J0H6_9BACT</name>
<reference evidence="1" key="1">
    <citation type="submission" date="2020-10" db="EMBL/GenBank/DDBJ databases">
        <authorList>
            <person name="Gilroy R."/>
        </authorList>
    </citation>
    <scope>NUCLEOTIDE SEQUENCE</scope>
    <source>
        <strain evidence="1">B3-2255</strain>
    </source>
</reference>
<proteinExistence type="predicted"/>
<evidence type="ECO:0000313" key="2">
    <source>
        <dbReference type="Proteomes" id="UP000823772"/>
    </source>
</evidence>
<organism evidence="1 2">
    <name type="scientific">Candidatus Merdivivens faecigallinarum</name>
    <dbReference type="NCBI Taxonomy" id="2840871"/>
    <lineage>
        <taxon>Bacteria</taxon>
        <taxon>Pseudomonadati</taxon>
        <taxon>Bacteroidota</taxon>
        <taxon>Bacteroidia</taxon>
        <taxon>Bacteroidales</taxon>
        <taxon>Muribaculaceae</taxon>
        <taxon>Muribaculaceae incertae sedis</taxon>
        <taxon>Candidatus Merdivivens</taxon>
    </lineage>
</organism>
<reference evidence="1" key="2">
    <citation type="journal article" date="2021" name="PeerJ">
        <title>Extensive microbial diversity within the chicken gut microbiome revealed by metagenomics and culture.</title>
        <authorList>
            <person name="Gilroy R."/>
            <person name="Ravi A."/>
            <person name="Getino M."/>
            <person name="Pursley I."/>
            <person name="Horton D.L."/>
            <person name="Alikhan N.F."/>
            <person name="Baker D."/>
            <person name="Gharbi K."/>
            <person name="Hall N."/>
            <person name="Watson M."/>
            <person name="Adriaenssens E.M."/>
            <person name="Foster-Nyarko E."/>
            <person name="Jarju S."/>
            <person name="Secka A."/>
            <person name="Antonio M."/>
            <person name="Oren A."/>
            <person name="Chaudhuri R.R."/>
            <person name="La Ragione R."/>
            <person name="Hildebrand F."/>
            <person name="Pallen M.J."/>
        </authorList>
    </citation>
    <scope>NUCLEOTIDE SEQUENCE</scope>
    <source>
        <strain evidence="1">B3-2255</strain>
    </source>
</reference>
<protein>
    <submittedName>
        <fullName evidence="1">Prenyltransferase</fullName>
    </submittedName>
</protein>